<feature type="region of interest" description="Disordered" evidence="1">
    <location>
        <begin position="31"/>
        <end position="193"/>
    </location>
</feature>
<feature type="compositionally biased region" description="Low complexity" evidence="1">
    <location>
        <begin position="93"/>
        <end position="105"/>
    </location>
</feature>
<evidence type="ECO:0000256" key="1">
    <source>
        <dbReference type="SAM" id="MobiDB-lite"/>
    </source>
</evidence>
<sequence length="380" mass="38945">MKINTISTYILVCLLTHGHWNLLVPVKAAGEDATSTPDADGTVASTTADGAGEDPAMVSADGSVASPAANEGSTPGEGQQSSGSTGFISKVKGFFSSSTSSGSTSDGKNEKSKEKSEPTSSADADSSLSHVTGQPSENSSSPEEANESTDPGLTSVEGLAADEADDPNVEADPANVTLDNKVPDRLPGLRPFKDDGSGNAVKINENEFLRDEYLGNLTYAFKPNVKCTLVLFDGDKVWKKGDHGLDEPKSVTYDTILKEVTVRDAKNSAYFIKDTNTGEWKHLKTMPRKKMFRAAKTGDSSGSAEGSPDVNEPSTDGAASTVPPAEAAPTSEAGDAGLANESTEADGTGSSTEADGTGSSTEADGTGASTEADGSTPAAE</sequence>
<feature type="compositionally biased region" description="Polar residues" evidence="1">
    <location>
        <begin position="33"/>
        <end position="48"/>
    </location>
</feature>
<feature type="compositionally biased region" description="Polar residues" evidence="1">
    <location>
        <begin position="71"/>
        <end position="87"/>
    </location>
</feature>
<feature type="compositionally biased region" description="Acidic residues" evidence="1">
    <location>
        <begin position="160"/>
        <end position="169"/>
    </location>
</feature>
<dbReference type="Proteomes" id="UP000244803">
    <property type="component" value="Chromosome 1"/>
</dbReference>
<protein>
    <submittedName>
        <fullName evidence="3">Uncharacterized protein</fullName>
    </submittedName>
</protein>
<reference evidence="3" key="1">
    <citation type="submission" date="2022-07" db="EMBL/GenBank/DDBJ databases">
        <title>Evaluation of T. orientalis genome assembly methods using nanopore sequencing and analysis of variation between genomes.</title>
        <authorList>
            <person name="Yam J."/>
            <person name="Micallef M.L."/>
            <person name="Liu M."/>
            <person name="Djordjevic S.P."/>
            <person name="Bogema D.R."/>
            <person name="Jenkins C."/>
        </authorList>
    </citation>
    <scope>NUCLEOTIDE SEQUENCE</scope>
    <source>
        <strain evidence="3">Fish Creek</strain>
    </source>
</reference>
<feature type="compositionally biased region" description="Basic and acidic residues" evidence="1">
    <location>
        <begin position="107"/>
        <end position="117"/>
    </location>
</feature>
<dbReference type="Pfam" id="PF04385">
    <property type="entry name" value="FAINT"/>
    <property type="match status" value="1"/>
</dbReference>
<keyword evidence="2" id="KW-0732">Signal</keyword>
<accession>A0A976M5I4</accession>
<evidence type="ECO:0000313" key="3">
    <source>
        <dbReference type="EMBL" id="UKJ88118.1"/>
    </source>
</evidence>
<proteinExistence type="predicted"/>
<feature type="compositionally biased region" description="Polar residues" evidence="1">
    <location>
        <begin position="348"/>
        <end position="373"/>
    </location>
</feature>
<dbReference type="AlphaFoldDB" id="A0A976M5I4"/>
<name>A0A976M5I4_THEOR</name>
<feature type="region of interest" description="Disordered" evidence="1">
    <location>
        <begin position="294"/>
        <end position="380"/>
    </location>
</feature>
<organism evidence="3 4">
    <name type="scientific">Theileria orientalis</name>
    <dbReference type="NCBI Taxonomy" id="68886"/>
    <lineage>
        <taxon>Eukaryota</taxon>
        <taxon>Sar</taxon>
        <taxon>Alveolata</taxon>
        <taxon>Apicomplexa</taxon>
        <taxon>Aconoidasida</taxon>
        <taxon>Piroplasmida</taxon>
        <taxon>Theileriidae</taxon>
        <taxon>Theileria</taxon>
    </lineage>
</organism>
<feature type="chain" id="PRO_5037156901" evidence="2">
    <location>
        <begin position="29"/>
        <end position="380"/>
    </location>
</feature>
<feature type="compositionally biased region" description="Polar residues" evidence="1">
    <location>
        <begin position="122"/>
        <end position="134"/>
    </location>
</feature>
<evidence type="ECO:0000313" key="4">
    <source>
        <dbReference type="Proteomes" id="UP000244803"/>
    </source>
</evidence>
<gene>
    <name evidence="3" type="ORF">MACJ_000561</name>
</gene>
<feature type="signal peptide" evidence="2">
    <location>
        <begin position="1"/>
        <end position="28"/>
    </location>
</feature>
<dbReference type="EMBL" id="CP056065">
    <property type="protein sequence ID" value="UKJ88118.1"/>
    <property type="molecule type" value="Genomic_DNA"/>
</dbReference>
<evidence type="ECO:0000256" key="2">
    <source>
        <dbReference type="SAM" id="SignalP"/>
    </source>
</evidence>
<dbReference type="InterPro" id="IPR007480">
    <property type="entry name" value="DUF529"/>
</dbReference>